<gene>
    <name evidence="5" type="ORF">SSX86_008572</name>
</gene>
<evidence type="ECO:0000256" key="4">
    <source>
        <dbReference type="SAM" id="Phobius"/>
    </source>
</evidence>
<evidence type="ECO:0000256" key="2">
    <source>
        <dbReference type="ARBA" id="ARBA00023136"/>
    </source>
</evidence>
<feature type="compositionally biased region" description="Polar residues" evidence="3">
    <location>
        <begin position="1"/>
        <end position="13"/>
    </location>
</feature>
<sequence>MEGRESSSSTGNLHPNHHIKPNSDDEDELFEDLLDSRDDETYVIQVPKDQIYRVPPPENAIFADQKRAAAAPKANRSNRVLVSVLVLLLLIAFILGICLAVADKADPTFRIHRIHVTTRGAKGKESRQHEFDVTLRSKNTNDHTVIAFQKGGKALLWFRHRSLAKCRFPVSEQGTDSLEYMKLKLVSGSEKALPKVIRKSMNGTSNTSIKLSLGFNVPLRFKVGVFPVKSKRLSIVCNVKVKRLTNRARILTQDCDYSATN</sequence>
<feature type="region of interest" description="Disordered" evidence="3">
    <location>
        <begin position="1"/>
        <end position="28"/>
    </location>
</feature>
<comment type="caution">
    <text evidence="5">The sequence shown here is derived from an EMBL/GenBank/DDBJ whole genome shotgun (WGS) entry which is preliminary data.</text>
</comment>
<protein>
    <recommendedName>
        <fullName evidence="7">Late embryogenesis abundant protein LEA-2 subgroup domain-containing protein</fullName>
    </recommendedName>
</protein>
<evidence type="ECO:0008006" key="7">
    <source>
        <dbReference type="Google" id="ProtNLM"/>
    </source>
</evidence>
<dbReference type="PANTHER" id="PTHR31234">
    <property type="entry name" value="LATE EMBRYOGENESIS ABUNDANT (LEA) HYDROXYPROLINE-RICH GLYCOPROTEIN FAMILY"/>
    <property type="match status" value="1"/>
</dbReference>
<evidence type="ECO:0000256" key="3">
    <source>
        <dbReference type="SAM" id="MobiDB-lite"/>
    </source>
</evidence>
<feature type="transmembrane region" description="Helical" evidence="4">
    <location>
        <begin position="80"/>
        <end position="102"/>
    </location>
</feature>
<evidence type="ECO:0000313" key="5">
    <source>
        <dbReference type="EMBL" id="KAK9072140.1"/>
    </source>
</evidence>
<keyword evidence="4" id="KW-0812">Transmembrane</keyword>
<keyword evidence="4" id="KW-1133">Transmembrane helix</keyword>
<dbReference type="PANTHER" id="PTHR31234:SF68">
    <property type="entry name" value="EXPRESSED PROTEIN"/>
    <property type="match status" value="1"/>
</dbReference>
<keyword evidence="6" id="KW-1185">Reference proteome</keyword>
<accession>A0AAP0DFH5</accession>
<dbReference type="Proteomes" id="UP001408789">
    <property type="component" value="Unassembled WGS sequence"/>
</dbReference>
<proteinExistence type="predicted"/>
<dbReference type="InterPro" id="IPR044839">
    <property type="entry name" value="NDR1-like"/>
</dbReference>
<organism evidence="5 6">
    <name type="scientific">Deinandra increscens subsp. villosa</name>
    <dbReference type="NCBI Taxonomy" id="3103831"/>
    <lineage>
        <taxon>Eukaryota</taxon>
        <taxon>Viridiplantae</taxon>
        <taxon>Streptophyta</taxon>
        <taxon>Embryophyta</taxon>
        <taxon>Tracheophyta</taxon>
        <taxon>Spermatophyta</taxon>
        <taxon>Magnoliopsida</taxon>
        <taxon>eudicotyledons</taxon>
        <taxon>Gunneridae</taxon>
        <taxon>Pentapetalae</taxon>
        <taxon>asterids</taxon>
        <taxon>campanulids</taxon>
        <taxon>Asterales</taxon>
        <taxon>Asteraceae</taxon>
        <taxon>Asteroideae</taxon>
        <taxon>Heliantheae alliance</taxon>
        <taxon>Madieae</taxon>
        <taxon>Madiinae</taxon>
        <taxon>Deinandra</taxon>
    </lineage>
</organism>
<dbReference type="EMBL" id="JBCNJP010000010">
    <property type="protein sequence ID" value="KAK9072140.1"/>
    <property type="molecule type" value="Genomic_DNA"/>
</dbReference>
<keyword evidence="2 4" id="KW-0472">Membrane</keyword>
<evidence type="ECO:0000256" key="1">
    <source>
        <dbReference type="ARBA" id="ARBA00004370"/>
    </source>
</evidence>
<dbReference type="GO" id="GO:0098542">
    <property type="term" value="P:defense response to other organism"/>
    <property type="evidence" value="ECO:0007669"/>
    <property type="project" value="InterPro"/>
</dbReference>
<name>A0AAP0DFH5_9ASTR</name>
<comment type="subcellular location">
    <subcellularLocation>
        <location evidence="1">Membrane</location>
    </subcellularLocation>
</comment>
<dbReference type="AlphaFoldDB" id="A0AAP0DFH5"/>
<evidence type="ECO:0000313" key="6">
    <source>
        <dbReference type="Proteomes" id="UP001408789"/>
    </source>
</evidence>
<dbReference type="GO" id="GO:0005886">
    <property type="term" value="C:plasma membrane"/>
    <property type="evidence" value="ECO:0007669"/>
    <property type="project" value="TreeGrafter"/>
</dbReference>
<reference evidence="5 6" key="1">
    <citation type="submission" date="2024-04" db="EMBL/GenBank/DDBJ databases">
        <title>The reference genome of an endangered Asteraceae, Deinandra increscens subsp. villosa, native to the Central Coast of California.</title>
        <authorList>
            <person name="Guilliams M."/>
            <person name="Hasenstab-Lehman K."/>
            <person name="Meyer R."/>
            <person name="Mcevoy S."/>
        </authorList>
    </citation>
    <scope>NUCLEOTIDE SEQUENCE [LARGE SCALE GENOMIC DNA]</scope>
    <source>
        <tissue evidence="5">Leaf</tissue>
    </source>
</reference>